<dbReference type="InterPro" id="IPR002192">
    <property type="entry name" value="PPDK_AMP/ATP-bd"/>
</dbReference>
<keyword evidence="10" id="KW-0119">Carbohydrate metabolism</keyword>
<keyword evidence="8" id="KW-0067">ATP-binding</keyword>
<evidence type="ECO:0000259" key="12">
    <source>
        <dbReference type="Pfam" id="PF01326"/>
    </source>
</evidence>
<name>A0ABY8UEC8_TETOB</name>
<sequence length="1749" mass="181704">MSEAVGEALIKRWLGVAEKDSLPIFKETGPLRETACELTVCGAAVESKGRKHALLAFIITQGASSSSSSASKPGSGGFGVTDLPKPMLHWGTVARQGDRWQPPPAGWSTWPDVSHDARGGAWQTPFAEQQLPGGGVALTLLLQLPCDGPLGHGGLSFLVKTSNNKWLGNAATYKDFWYPTAQLPVVAAVSVGKAPGSAAADLAGPDKQLDMEKLAAVPVPAPAPQRSRSRSGERKKDHKDWRNSHNGNGNNHHHSNNNNNHHHHDNHHHQQHGQEPELPNAGRREKEPAFDETQVCTMSAQQLRAAAGEQLSAWVAAQHDLQVPASGLDIELHEWPVKGHPSTPFVIASAALWRSIPGTTSLAAAQQREPVLLLAAMGDVGLTGKRSPGLVLHWSAVGAEGAASVLQRPDAAATEAAAALPDGWSTLPDMSWDAGSGFWDTPMTRHLLQRPSAADLAAGVGSFDRPSKEAADMYAVLLRMPLQDVFCSGGLLFTMRTARRQWVRHATTRGPFYLDTSAHAKRLGISADTPRPASPSSTAAGAAAGQLSADEAAWNTTHAALTAAGLSEDEIVAFAASMPANKPHLAAAAASHTSSRPGSRSSSRPGSRAGVRPDQAAVLDTADAELAAHIIAQSVASLDSRSSSRAGRGDDLEGLPELLEAASGMMMSGNAGNADDGSGRASSKFLRDFEPQPLDLSGLGWGLSGEAGSGSDYMDVPELSPRHDLVGRIADLEHKAKRSLMHRYSIAADLVGELLPDIRAAAAEAPASLLWPPQQSHNQNNDAAWRGGGALAGLVAVAVWLRLSSLRLLVWNHNHNVKPREISAALDTLGARLIEVYEAAPQLSGVVLLALASAGRGGMGDMGQRIRDEILAIQQRNGCKGGMMEEWHQKLHNNSSPDDLAICQALLDYLAAGQDLSVYWGSLAAQGITPERLASFDRAIRSPPQKFPEQVLPQLTEDLIAYRRTLAAVHSGADLSAAIDGVLGYDAGECKGKRVKVEPLSGVATPRLKQLLSALLQVVQGSTSPGGTPSATRPGTPAGDAPGTAFANNVVSTGRIRISDEFVRNGVSNNGSNSGGINKVSAMMSMDRCVKLQALVVAARACLAPHIRAGNAACQGRLRDVLFLDLALELAGKGALEQGLAAVRAAAPSTLLGGLLALLAQPVASACLSSLPGQGGNAALLAVAAQLQQLSQEHAGLDARAKARHALSLIERLRVLLVANSSSATSMLQPTAYALAKALEVEDKEPLGPVSLLAEEVVRGSAAAALSQLLTAVEPSLRRCAGVGAWSIVSRLPTQVSGSLSRLQPCLSQLQPGLLQQGQGPVILVLQRLAGEEEVPPGVVGVVVLGDCPDVLSHAAVRARNCRVPVVACPSSEEAVVSHIAALAGKQDPVNAGVAGQLQQLVAQVAAAEEAAANNGGSGGASDGDLQHIRRLVHQLQAPAALGQQLHTQLSSLAAAAATGNGSSSSYSWDAAWAAVKGVWASQWNDRALAALRKARLPLQQLRMGVLLQPLLPARYSWVAHTVNPASGSAAEVSVQLVVGLGEVLVGNYPGRALSGVIRRDSLTAALQQALSGSSSGGIGGVLAGLQPPVPEDAQLLSAVEVVSYPSKDAAVVPAGMNLPCEVRNGNGNGNGNGSRNGNGASAAAGEVVFMARSDSNAEDLPGFAGAGLFDSLPSAPTRSVLIDYAKEPLVWDKAAAATLLWQCALAALAAEQAVAAADGELEEGVGQDVEGCVTPDGAIWLLQARPQV</sequence>
<feature type="domain" description="Alpha-glucan water dikinase phosphohistidine-like" evidence="13">
    <location>
        <begin position="1286"/>
        <end position="1386"/>
    </location>
</feature>
<evidence type="ECO:0008006" key="17">
    <source>
        <dbReference type="Google" id="ProtNLM"/>
    </source>
</evidence>
<feature type="region of interest" description="Disordered" evidence="11">
    <location>
        <begin position="585"/>
        <end position="614"/>
    </location>
</feature>
<evidence type="ECO:0000256" key="2">
    <source>
        <dbReference type="ARBA" id="ARBA00007837"/>
    </source>
</evidence>
<organism evidence="15 16">
    <name type="scientific">Tetradesmus obliquus</name>
    <name type="common">Green alga</name>
    <name type="synonym">Acutodesmus obliquus</name>
    <dbReference type="NCBI Taxonomy" id="3088"/>
    <lineage>
        <taxon>Eukaryota</taxon>
        <taxon>Viridiplantae</taxon>
        <taxon>Chlorophyta</taxon>
        <taxon>core chlorophytes</taxon>
        <taxon>Chlorophyceae</taxon>
        <taxon>CS clade</taxon>
        <taxon>Sphaeropleales</taxon>
        <taxon>Scenedesmaceae</taxon>
        <taxon>Tetradesmus</taxon>
    </lineage>
</organism>
<feature type="compositionally biased region" description="Basic and acidic residues" evidence="11">
    <location>
        <begin position="230"/>
        <end position="243"/>
    </location>
</feature>
<evidence type="ECO:0000256" key="6">
    <source>
        <dbReference type="ARBA" id="ARBA00022741"/>
    </source>
</evidence>
<evidence type="ECO:0000256" key="4">
    <source>
        <dbReference type="ARBA" id="ARBA00022679"/>
    </source>
</evidence>
<comment type="subunit">
    <text evidence="3">Homodimer.</text>
</comment>
<accession>A0ABY8UEC8</accession>
<evidence type="ECO:0000259" key="13">
    <source>
        <dbReference type="Pfam" id="PF22973"/>
    </source>
</evidence>
<feature type="compositionally biased region" description="Low complexity" evidence="11">
    <location>
        <begin position="586"/>
        <end position="608"/>
    </location>
</feature>
<dbReference type="Pfam" id="PF22973">
    <property type="entry name" value="GWD1_pHisD"/>
    <property type="match status" value="1"/>
</dbReference>
<feature type="region of interest" description="Disordered" evidence="11">
    <location>
        <begin position="1021"/>
        <end position="1043"/>
    </location>
</feature>
<evidence type="ECO:0000256" key="11">
    <source>
        <dbReference type="SAM" id="MobiDB-lite"/>
    </source>
</evidence>
<keyword evidence="4" id="KW-0808">Transferase</keyword>
<proteinExistence type="inferred from homology"/>
<evidence type="ECO:0000256" key="9">
    <source>
        <dbReference type="ARBA" id="ARBA00022842"/>
    </source>
</evidence>
<dbReference type="Pfam" id="PF23166">
    <property type="entry name" value="Ig_N_CWD1"/>
    <property type="match status" value="1"/>
</dbReference>
<evidence type="ECO:0000313" key="15">
    <source>
        <dbReference type="EMBL" id="WIA18801.1"/>
    </source>
</evidence>
<evidence type="ECO:0000259" key="14">
    <source>
        <dbReference type="Pfam" id="PF23166"/>
    </source>
</evidence>
<feature type="compositionally biased region" description="Basic residues" evidence="11">
    <location>
        <begin position="251"/>
        <end position="271"/>
    </location>
</feature>
<reference evidence="15 16" key="1">
    <citation type="submission" date="2023-05" db="EMBL/GenBank/DDBJ databases">
        <title>A 100% complete, gapless, phased diploid assembly of the Scenedesmus obliquus UTEX 3031 genome.</title>
        <authorList>
            <person name="Biondi T.C."/>
            <person name="Hanschen E.R."/>
            <person name="Kwon T."/>
            <person name="Eng W."/>
            <person name="Kruse C.P.S."/>
            <person name="Koehler S.I."/>
            <person name="Kunde Y."/>
            <person name="Gleasner C.D."/>
            <person name="You Mak K.T."/>
            <person name="Polle J."/>
            <person name="Hovde B.T."/>
            <person name="Starkenburg S.R."/>
        </authorList>
    </citation>
    <scope>NUCLEOTIDE SEQUENCE [LARGE SCALE GENOMIC DNA]</scope>
    <source>
        <strain evidence="15 16">DOE0152z</strain>
    </source>
</reference>
<evidence type="ECO:0000256" key="3">
    <source>
        <dbReference type="ARBA" id="ARBA00011738"/>
    </source>
</evidence>
<feature type="domain" description="Alpha-glucan water dikinase-like N-terminal Ig-like" evidence="14">
    <location>
        <begin position="81"/>
        <end position="171"/>
    </location>
</feature>
<dbReference type="PANTHER" id="PTHR46999">
    <property type="entry name" value="ALPHA-GLUCAN WATER DIKINASE 1, CHLOROPLASTIC-RELATED"/>
    <property type="match status" value="1"/>
</dbReference>
<evidence type="ECO:0000256" key="7">
    <source>
        <dbReference type="ARBA" id="ARBA00022777"/>
    </source>
</evidence>
<dbReference type="Proteomes" id="UP001244341">
    <property type="component" value="Chromosome 10b"/>
</dbReference>
<dbReference type="Gene3D" id="3.30.1490.20">
    <property type="entry name" value="ATP-grasp fold, A domain"/>
    <property type="match status" value="1"/>
</dbReference>
<evidence type="ECO:0000256" key="5">
    <source>
        <dbReference type="ARBA" id="ARBA00022723"/>
    </source>
</evidence>
<keyword evidence="7" id="KW-0418">Kinase</keyword>
<feature type="domain" description="Pyruvate phosphate dikinase AMP/ATP-binding" evidence="12">
    <location>
        <begin position="1413"/>
        <end position="1547"/>
    </location>
</feature>
<evidence type="ECO:0000256" key="1">
    <source>
        <dbReference type="ARBA" id="ARBA00001946"/>
    </source>
</evidence>
<dbReference type="SUPFAM" id="SSF56059">
    <property type="entry name" value="Glutathione synthetase ATP-binding domain-like"/>
    <property type="match status" value="1"/>
</dbReference>
<evidence type="ECO:0000313" key="16">
    <source>
        <dbReference type="Proteomes" id="UP001244341"/>
    </source>
</evidence>
<feature type="region of interest" description="Disordered" evidence="11">
    <location>
        <begin position="216"/>
        <end position="294"/>
    </location>
</feature>
<keyword evidence="5" id="KW-0479">Metal-binding</keyword>
<protein>
    <recommendedName>
        <fullName evidence="17">Pyruvate phosphate dikinase AMP/ATP-binding domain-containing protein</fullName>
    </recommendedName>
</protein>
<keyword evidence="16" id="KW-1185">Reference proteome</keyword>
<evidence type="ECO:0000256" key="10">
    <source>
        <dbReference type="ARBA" id="ARBA00023277"/>
    </source>
</evidence>
<comment type="cofactor">
    <cofactor evidence="1">
        <name>Mg(2+)</name>
        <dbReference type="ChEBI" id="CHEBI:18420"/>
    </cofactor>
</comment>
<comment type="similarity">
    <text evidence="2">Belongs to the PEP-utilizing enzyme family.</text>
</comment>
<keyword evidence="9" id="KW-0460">Magnesium</keyword>
<dbReference type="EMBL" id="CP126217">
    <property type="protein sequence ID" value="WIA18801.1"/>
    <property type="molecule type" value="Genomic_DNA"/>
</dbReference>
<dbReference type="InterPro" id="IPR013815">
    <property type="entry name" value="ATP_grasp_subdomain_1"/>
</dbReference>
<evidence type="ECO:0000256" key="8">
    <source>
        <dbReference type="ARBA" id="ARBA00022840"/>
    </source>
</evidence>
<dbReference type="InterPro" id="IPR054481">
    <property type="entry name" value="GWD1_pHisD"/>
</dbReference>
<feature type="compositionally biased region" description="Polar residues" evidence="11">
    <location>
        <begin position="1021"/>
        <end position="1033"/>
    </location>
</feature>
<dbReference type="Pfam" id="PF01326">
    <property type="entry name" value="PPDK_N"/>
    <property type="match status" value="1"/>
</dbReference>
<dbReference type="PANTHER" id="PTHR46999:SF1">
    <property type="entry name" value="ALPHA-GLUCAN WATER DIKINASE 1, CHLOROPLASTIC"/>
    <property type="match status" value="1"/>
</dbReference>
<keyword evidence="6" id="KW-0547">Nucleotide-binding</keyword>
<dbReference type="InterPro" id="IPR056301">
    <property type="entry name" value="GWD-like_N_Ig"/>
</dbReference>
<gene>
    <name evidence="15" type="ORF">OEZ85_003484</name>
</gene>